<feature type="non-terminal residue" evidence="1">
    <location>
        <position position="1"/>
    </location>
</feature>
<comment type="caution">
    <text evidence="1">The sequence shown here is derived from an EMBL/GenBank/DDBJ whole genome shotgun (WGS) entry which is preliminary data.</text>
</comment>
<protein>
    <submittedName>
        <fullName evidence="1">Uncharacterized protein</fullName>
    </submittedName>
</protein>
<gene>
    <name evidence="1" type="ORF">WJX84_006408</name>
</gene>
<keyword evidence="2" id="KW-1185">Reference proteome</keyword>
<name>A0AAW1T4U5_9CHLO</name>
<evidence type="ECO:0000313" key="1">
    <source>
        <dbReference type="EMBL" id="KAK9864559.1"/>
    </source>
</evidence>
<accession>A0AAW1T4U5</accession>
<organism evidence="1 2">
    <name type="scientific">Apatococcus fuscideae</name>
    <dbReference type="NCBI Taxonomy" id="2026836"/>
    <lineage>
        <taxon>Eukaryota</taxon>
        <taxon>Viridiplantae</taxon>
        <taxon>Chlorophyta</taxon>
        <taxon>core chlorophytes</taxon>
        <taxon>Trebouxiophyceae</taxon>
        <taxon>Chlorellales</taxon>
        <taxon>Chlorellaceae</taxon>
        <taxon>Apatococcus</taxon>
    </lineage>
</organism>
<proteinExistence type="predicted"/>
<dbReference type="EMBL" id="JALJOV010000339">
    <property type="protein sequence ID" value="KAK9864559.1"/>
    <property type="molecule type" value="Genomic_DNA"/>
</dbReference>
<evidence type="ECO:0000313" key="2">
    <source>
        <dbReference type="Proteomes" id="UP001485043"/>
    </source>
</evidence>
<sequence length="109" mass="12340">DSLAEFDRHSTAWSQKDDIYMLLSRQQSALETVCCSKASMLLIEHPKLLKDAQDCYCAFYGAARYLAKQPGGSSTLGSLDRMLLQRVACEAQLDFSELFNDMRGHLWMP</sequence>
<dbReference type="Proteomes" id="UP001485043">
    <property type="component" value="Unassembled WGS sequence"/>
</dbReference>
<dbReference type="AlphaFoldDB" id="A0AAW1T4U5"/>
<reference evidence="1 2" key="1">
    <citation type="journal article" date="2024" name="Nat. Commun.">
        <title>Phylogenomics reveals the evolutionary origins of lichenization in chlorophyte algae.</title>
        <authorList>
            <person name="Puginier C."/>
            <person name="Libourel C."/>
            <person name="Otte J."/>
            <person name="Skaloud P."/>
            <person name="Haon M."/>
            <person name="Grisel S."/>
            <person name="Petersen M."/>
            <person name="Berrin J.G."/>
            <person name="Delaux P.M."/>
            <person name="Dal Grande F."/>
            <person name="Keller J."/>
        </authorList>
    </citation>
    <scope>NUCLEOTIDE SEQUENCE [LARGE SCALE GENOMIC DNA]</scope>
    <source>
        <strain evidence="1 2">SAG 2523</strain>
    </source>
</reference>